<feature type="region of interest" description="Disordered" evidence="6">
    <location>
        <begin position="753"/>
        <end position="784"/>
    </location>
</feature>
<dbReference type="GO" id="GO:0005975">
    <property type="term" value="P:carbohydrate metabolic process"/>
    <property type="evidence" value="ECO:0007669"/>
    <property type="project" value="InterPro"/>
</dbReference>
<keyword evidence="2" id="KW-0732">Signal</keyword>
<dbReference type="SUPFAM" id="SSF56988">
    <property type="entry name" value="Anthrax protective antigen"/>
    <property type="match status" value="2"/>
</dbReference>
<evidence type="ECO:0000313" key="9">
    <source>
        <dbReference type="Proteomes" id="UP000317909"/>
    </source>
</evidence>
<dbReference type="KEGG" id="llh:I41_46690"/>
<gene>
    <name evidence="8" type="ORF">I41_46690</name>
</gene>
<accession>A0A517U4A7</accession>
<evidence type="ECO:0000256" key="4">
    <source>
        <dbReference type="ARBA" id="ARBA00023295"/>
    </source>
</evidence>
<feature type="site" description="Important for catalytic activity, responsible for pKa modulation of the active site Glu and correct orientation of both the proton donor and substrate" evidence="5">
    <location>
        <position position="439"/>
    </location>
</feature>
<dbReference type="Pfam" id="PF07691">
    <property type="entry name" value="PA14"/>
    <property type="match status" value="2"/>
</dbReference>
<keyword evidence="9" id="KW-1185">Reference proteome</keyword>
<dbReference type="Proteomes" id="UP000317909">
    <property type="component" value="Chromosome"/>
</dbReference>
<evidence type="ECO:0000256" key="3">
    <source>
        <dbReference type="ARBA" id="ARBA00022801"/>
    </source>
</evidence>
<feature type="domain" description="PA14" evidence="7">
    <location>
        <begin position="29"/>
        <end position="165"/>
    </location>
</feature>
<name>A0A517U4A7_9BACT</name>
<evidence type="ECO:0000259" key="7">
    <source>
        <dbReference type="PROSITE" id="PS51820"/>
    </source>
</evidence>
<sequence>MLQPLRARNVRTLTTRSLQFESLEPRRVLAGHGLTAQYFHNVDFTGLAAEREEAPSFAWGLASPAPGMDAESFSVRWFGGVEAKYTETYTIRTVSDDGVRLWVDGKLLIDDWAASNARVESATIDLQAGEQYDIRLEYFDATGSAQLRLQWSSASQPLETIPAAQLYASPAGLAGAYGDAFGHAGRRTDSTINFNWGTGQPISGVAADNFQVRWTGYLRPDVSETYQFRIRSDEQVRLWIGNELIIDHWSPHALAEDIGVKQLEAGKWYDIRLEYADVSGNAQVDLAWQSFGQTGGEFSGIPAANLRAAQESPLYATNPLGPGQDPFVIQWEGTYLHVRSAGGGVWIDQADRLEDIHPSDPASTSVKVWTAPTGTNHSSQIWAPELHQLNGKWYIYVAASSGTNATHRMHVLERDDPNPVGPYVYKGQLAASTDRWAIDGTVLQWQGGLYFIWSGWPGTRDGQQNLYIAQMTNPWTISGDRTLLSMPTLPWEQYGLPINEGPQVLIHEGQLHIIYSASGYWTDQYALGRLTYDGVGSIMNANSWTKAPTPVFQQAGDVVGVGHASFVKSPDGTEDWIVYHAHHDRLNWQDDRDILIQQFTFHPDGTPNFGTPIPKTTPVAVPSGYVDPNRDFVLGDYDASEVVNSADLTVFAGLFGLPITPGISADGDVSGLVDGNDFLVWQRRFGATPPVLVPLRASSAPAATGEISTENNPADAAPAIAAEETTGANHPTILLNAALVDLAMANESFRRDIPSRARTATPNATAAPERPRTAERTTPFPGFDVHHSLTRQAAQRFSTNEFSPSVAPCPSNPLDYFFSDLLSASES</sequence>
<feature type="compositionally biased region" description="Low complexity" evidence="6">
    <location>
        <begin position="756"/>
        <end position="768"/>
    </location>
</feature>
<protein>
    <submittedName>
        <fullName evidence="8">Extracellular exo-alpha-(1-&gt;5)-L-arabinofuranosidase</fullName>
        <ecNumber evidence="8">3.2.1.55</ecNumber>
    </submittedName>
</protein>
<organism evidence="8 9">
    <name type="scientific">Lacipirellula limnantheis</name>
    <dbReference type="NCBI Taxonomy" id="2528024"/>
    <lineage>
        <taxon>Bacteria</taxon>
        <taxon>Pseudomonadati</taxon>
        <taxon>Planctomycetota</taxon>
        <taxon>Planctomycetia</taxon>
        <taxon>Pirellulales</taxon>
        <taxon>Lacipirellulaceae</taxon>
        <taxon>Lacipirellula</taxon>
    </lineage>
</organism>
<dbReference type="Gene3D" id="2.115.10.20">
    <property type="entry name" value="Glycosyl hydrolase domain, family 43"/>
    <property type="match status" value="1"/>
</dbReference>
<evidence type="ECO:0000256" key="5">
    <source>
        <dbReference type="PIRSR" id="PIRSR606710-2"/>
    </source>
</evidence>
<dbReference type="EC" id="3.2.1.55" evidence="8"/>
<dbReference type="SUPFAM" id="SSF75005">
    <property type="entry name" value="Arabinanase/levansucrase/invertase"/>
    <property type="match status" value="1"/>
</dbReference>
<dbReference type="PANTHER" id="PTHR43817:SF1">
    <property type="entry name" value="HYDROLASE, FAMILY 43, PUTATIVE (AFU_ORTHOLOGUE AFUA_3G01660)-RELATED"/>
    <property type="match status" value="1"/>
</dbReference>
<evidence type="ECO:0000256" key="1">
    <source>
        <dbReference type="ARBA" id="ARBA00009865"/>
    </source>
</evidence>
<comment type="similarity">
    <text evidence="1">Belongs to the glycosyl hydrolase 43 family.</text>
</comment>
<dbReference type="PANTHER" id="PTHR43817">
    <property type="entry name" value="GLYCOSYL HYDROLASE"/>
    <property type="match status" value="1"/>
</dbReference>
<evidence type="ECO:0000313" key="8">
    <source>
        <dbReference type="EMBL" id="QDT75458.1"/>
    </source>
</evidence>
<dbReference type="CDD" id="cd18820">
    <property type="entry name" value="GH43_LbAraf43-like"/>
    <property type="match status" value="1"/>
</dbReference>
<dbReference type="Pfam" id="PF04616">
    <property type="entry name" value="Glyco_hydro_43"/>
    <property type="match status" value="1"/>
</dbReference>
<dbReference type="SMART" id="SM00758">
    <property type="entry name" value="PA14"/>
    <property type="match status" value="2"/>
</dbReference>
<evidence type="ECO:0000256" key="2">
    <source>
        <dbReference type="ARBA" id="ARBA00022729"/>
    </source>
</evidence>
<dbReference type="AlphaFoldDB" id="A0A517U4A7"/>
<dbReference type="InterPro" id="IPR037524">
    <property type="entry name" value="PA14/GLEYA"/>
</dbReference>
<dbReference type="InterPro" id="IPR023296">
    <property type="entry name" value="Glyco_hydro_beta-prop_sf"/>
</dbReference>
<dbReference type="InterPro" id="IPR006710">
    <property type="entry name" value="Glyco_hydro_43"/>
</dbReference>
<keyword evidence="3 8" id="KW-0378">Hydrolase</keyword>
<dbReference type="InterPro" id="IPR011658">
    <property type="entry name" value="PA14_dom"/>
</dbReference>
<dbReference type="EMBL" id="CP036339">
    <property type="protein sequence ID" value="QDT75458.1"/>
    <property type="molecule type" value="Genomic_DNA"/>
</dbReference>
<feature type="domain" description="PA14" evidence="7">
    <location>
        <begin position="168"/>
        <end position="305"/>
    </location>
</feature>
<dbReference type="PROSITE" id="PS51820">
    <property type="entry name" value="PA14"/>
    <property type="match status" value="2"/>
</dbReference>
<evidence type="ECO:0000256" key="6">
    <source>
        <dbReference type="SAM" id="MobiDB-lite"/>
    </source>
</evidence>
<reference evidence="8 9" key="1">
    <citation type="submission" date="2019-02" db="EMBL/GenBank/DDBJ databases">
        <title>Deep-cultivation of Planctomycetes and their phenomic and genomic characterization uncovers novel biology.</title>
        <authorList>
            <person name="Wiegand S."/>
            <person name="Jogler M."/>
            <person name="Boedeker C."/>
            <person name="Pinto D."/>
            <person name="Vollmers J."/>
            <person name="Rivas-Marin E."/>
            <person name="Kohn T."/>
            <person name="Peeters S.H."/>
            <person name="Heuer A."/>
            <person name="Rast P."/>
            <person name="Oberbeckmann S."/>
            <person name="Bunk B."/>
            <person name="Jeske O."/>
            <person name="Meyerdierks A."/>
            <person name="Storesund J.E."/>
            <person name="Kallscheuer N."/>
            <person name="Luecker S."/>
            <person name="Lage O.M."/>
            <person name="Pohl T."/>
            <person name="Merkel B.J."/>
            <person name="Hornburger P."/>
            <person name="Mueller R.-W."/>
            <person name="Bruemmer F."/>
            <person name="Labrenz M."/>
            <person name="Spormann A.M."/>
            <person name="Op den Camp H."/>
            <person name="Overmann J."/>
            <person name="Amann R."/>
            <person name="Jetten M.S.M."/>
            <person name="Mascher T."/>
            <person name="Medema M.H."/>
            <person name="Devos D.P."/>
            <person name="Kaster A.-K."/>
            <person name="Ovreas L."/>
            <person name="Rohde M."/>
            <person name="Galperin M.Y."/>
            <person name="Jogler C."/>
        </authorList>
    </citation>
    <scope>NUCLEOTIDE SEQUENCE [LARGE SCALE GENOMIC DNA]</scope>
    <source>
        <strain evidence="8 9">I41</strain>
    </source>
</reference>
<dbReference type="GO" id="GO:0046556">
    <property type="term" value="F:alpha-L-arabinofuranosidase activity"/>
    <property type="evidence" value="ECO:0007669"/>
    <property type="project" value="UniProtKB-EC"/>
</dbReference>
<dbReference type="OrthoDB" id="9783154at2"/>
<proteinExistence type="inferred from homology"/>
<dbReference type="RefSeq" id="WP_145435120.1">
    <property type="nucleotide sequence ID" value="NZ_CP036339.1"/>
</dbReference>
<dbReference type="Gene3D" id="3.90.182.10">
    <property type="entry name" value="Toxin - Anthrax Protective Antigen,domain 1"/>
    <property type="match status" value="2"/>
</dbReference>
<keyword evidence="4 8" id="KW-0326">Glycosidase</keyword>